<organism evidence="4 5">
    <name type="scientific">Coprobacter secundus subsp. similis</name>
    <dbReference type="NCBI Taxonomy" id="2751153"/>
    <lineage>
        <taxon>Bacteria</taxon>
        <taxon>Pseudomonadati</taxon>
        <taxon>Bacteroidota</taxon>
        <taxon>Bacteroidia</taxon>
        <taxon>Bacteroidales</taxon>
        <taxon>Barnesiellaceae</taxon>
        <taxon>Coprobacter</taxon>
    </lineage>
</organism>
<keyword evidence="3" id="KW-0624">Polysaccharide degradation</keyword>
<dbReference type="EMBL" id="AP023322">
    <property type="protein sequence ID" value="BCI63341.1"/>
    <property type="molecule type" value="Genomic_DNA"/>
</dbReference>
<dbReference type="SUPFAM" id="SSF51126">
    <property type="entry name" value="Pectin lyase-like"/>
    <property type="match status" value="1"/>
</dbReference>
<dbReference type="Proteomes" id="UP000594042">
    <property type="component" value="Chromosome"/>
</dbReference>
<evidence type="ECO:0000256" key="1">
    <source>
        <dbReference type="ARBA" id="ARBA00022737"/>
    </source>
</evidence>
<evidence type="ECO:0000313" key="5">
    <source>
        <dbReference type="Proteomes" id="UP000594042"/>
    </source>
</evidence>
<dbReference type="GO" id="GO:0000272">
    <property type="term" value="P:polysaccharide catabolic process"/>
    <property type="evidence" value="ECO:0007669"/>
    <property type="project" value="UniProtKB-KW"/>
</dbReference>
<sequence>MKKANLLFCLGIIYFFNVVLVFAIEDTSKWSFARKAAGQSYSDNIISTYIRPSEYILETTASINVAINGVYTGVYNYKDDKGKVIHFASLECDDVVSSEITVSYSTTIKTFEVYTGEELVSVQKKSAKVIGFKSPAIDRKLIIELIGNTRSDILHLFINSKGKGFPQVESPQGYIYDESFGLCIFGPGYYDLSKMSINAELRKAKSIYIMGGALVDEWIGFDGSLDDRVYGRGLFMGNKSLGMKLVSPVNSKIQLNDDIWEFAIKAIGERTTDENLITYSRPLEYPMEGPAQFTISVNGKYTGIYNDNNCFGGSVNFGYFDFKENVPVTIDISYAGILDDFDLIPDRYGVRAYRKDDRTITFTLNEADVNLTLIVNDDYRGDVLHLFANSIDEEVPESVRGKSGYIYEPTSKLHYFGPGYYDLSEFFSEGKLTLNKDHRAYLAGGAVLDGQLCISSGTSARIFGRGMVMNQEHNKGMVTQVKWSSGATVEGIIIHGHRAKSWTTGVDNSSDIHFKNVKIISTRYASTDGCDINLSTDCTFENMFIRACDDAIAIKGMAPSTTLPSNYKPNRNLTFERIQLWNDANNAFGLGAETQASIYENISLKNSDILFSYDDPNHHEQLDERSAMNICALHGTYFRNILFEDIRVYRCERLIGLGFKNDFWFGSLQGNQKLPGGIEEITFRNVTSMSNSGSEIANDIWLYGWYEDGTPMKEVKNIVFDNVIIEGNLLTGDDNMHIKTNNTDDHELVKNLIFKNSVSDMNLFVNDNRQVSMYPIATDAGRNIYVIGISSPCWQAYNVNGYLCKEGVGNMIPVNGWSPGVYLVKIYDTDNNVIKVGKIIIR</sequence>
<name>A0A7G1HXS6_9BACT</name>
<reference evidence="5" key="1">
    <citation type="submission" date="2020-07" db="EMBL/GenBank/DDBJ databases">
        <title>Complete genome sequencing of Coprobacter sp. strain 2CBH44.</title>
        <authorList>
            <person name="Sakamoto M."/>
            <person name="Murakami T."/>
            <person name="Mori H."/>
        </authorList>
    </citation>
    <scope>NUCLEOTIDE SEQUENCE [LARGE SCALE GENOMIC DNA]</scope>
    <source>
        <strain evidence="5">2CBH44</strain>
    </source>
</reference>
<gene>
    <name evidence="4" type="ORF">Cop2CBH44_16940</name>
</gene>
<accession>A0A7G1HXS6</accession>
<keyword evidence="5" id="KW-1185">Reference proteome</keyword>
<keyword evidence="1" id="KW-0677">Repeat</keyword>
<dbReference type="Gene3D" id="2.160.20.10">
    <property type="entry name" value="Single-stranded right-handed beta-helix, Pectin lyase-like"/>
    <property type="match status" value="1"/>
</dbReference>
<protein>
    <submittedName>
        <fullName evidence="4">Uncharacterized protein</fullName>
    </submittedName>
</protein>
<dbReference type="KEGG" id="copr:Cop2CBH44_16940"/>
<keyword evidence="2" id="KW-0119">Carbohydrate metabolism</keyword>
<evidence type="ECO:0000256" key="2">
    <source>
        <dbReference type="ARBA" id="ARBA00023277"/>
    </source>
</evidence>
<dbReference type="PANTHER" id="PTHR31736">
    <property type="match status" value="1"/>
</dbReference>
<dbReference type="InterPro" id="IPR012334">
    <property type="entry name" value="Pectin_lyas_fold"/>
</dbReference>
<dbReference type="PANTHER" id="PTHR31736:SF9">
    <property type="entry name" value="ENDO-XYLOGALACTURONAN HYDROLASE A-RELATED"/>
    <property type="match status" value="1"/>
</dbReference>
<proteinExistence type="predicted"/>
<evidence type="ECO:0000256" key="3">
    <source>
        <dbReference type="ARBA" id="ARBA00023326"/>
    </source>
</evidence>
<dbReference type="AlphaFoldDB" id="A0A7G1HXS6"/>
<evidence type="ECO:0000313" key="4">
    <source>
        <dbReference type="EMBL" id="BCI63341.1"/>
    </source>
</evidence>
<dbReference type="RefSeq" id="WP_200754641.1">
    <property type="nucleotide sequence ID" value="NZ_AP023322.1"/>
</dbReference>
<dbReference type="InterPro" id="IPR011050">
    <property type="entry name" value="Pectin_lyase_fold/virulence"/>
</dbReference>